<sequence length="372" mass="42698">MEASGSRNCANFEEKNSKESIESLWEDIDDGVLSDIVLDKRSYEEQDNDSAAPPEVIQVSKKLKTTTRPLDLFSPGRGYLWVSSLTAQMWCEQKLHYSLTLPVVEVEKPAISKGTDLHLARELADHDVVKIKVTSNEDIWAAKLLNLYSPVISFLLGTKMRREIPIFGFPFSHNVFVIGLIDEIQFDPETFTFDILELKTRSSSRTLPSKAQSKSHSLQVMLYKKLFDDLVKGQITKYSVAQHLRLELDKNFGEDINNSITEHGLSCLNLSELMDCVFEKMKSLTCINQLLLEYCFQEDNSTIGITEVKYNEEWLKETCDHYMKYWKGERPVEGVDIEEAFKCQSCEFAEVCEWREKKSKELARKNSANSLK</sequence>
<dbReference type="OrthoDB" id="354769at2759"/>
<evidence type="ECO:0000313" key="2">
    <source>
        <dbReference type="Proteomes" id="UP000085678"/>
    </source>
</evidence>
<evidence type="ECO:0000313" key="3">
    <source>
        <dbReference type="RefSeq" id="XP_013381053.1"/>
    </source>
</evidence>
<keyword evidence="2" id="KW-1185">Reference proteome</keyword>
<dbReference type="GO" id="GO:0045145">
    <property type="term" value="F:single-stranded DNA 5'-3' DNA exonuclease activity"/>
    <property type="evidence" value="ECO:0007669"/>
    <property type="project" value="InterPro"/>
</dbReference>
<dbReference type="KEGG" id="lak:106152105"/>
<dbReference type="GeneID" id="106152105"/>
<evidence type="ECO:0000313" key="4">
    <source>
        <dbReference type="RefSeq" id="XP_013388157.1"/>
    </source>
</evidence>
<comment type="similarity">
    <text evidence="1">Belongs to the EXO5 family.</text>
</comment>
<dbReference type="Gene3D" id="3.90.320.10">
    <property type="match status" value="1"/>
</dbReference>
<dbReference type="KEGG" id="lak:106157174"/>
<reference evidence="3 4" key="1">
    <citation type="submission" date="2025-04" db="UniProtKB">
        <authorList>
            <consortium name="RefSeq"/>
        </authorList>
    </citation>
    <scope>IDENTIFICATION</scope>
    <source>
        <tissue evidence="3 4">Gonads</tissue>
    </source>
</reference>
<keyword evidence="3" id="KW-0378">Hydrolase</keyword>
<proteinExistence type="inferred from homology"/>
<name>A0A1S3HQ42_LINAN</name>
<dbReference type="GO" id="GO:0005634">
    <property type="term" value="C:nucleus"/>
    <property type="evidence" value="ECO:0007669"/>
    <property type="project" value="TreeGrafter"/>
</dbReference>
<dbReference type="Proteomes" id="UP000085678">
    <property type="component" value="Unplaced"/>
</dbReference>
<dbReference type="OMA" id="CPDKPLG"/>
<dbReference type="InterPro" id="IPR011604">
    <property type="entry name" value="PDDEXK-like_dom_sf"/>
</dbReference>
<dbReference type="RefSeq" id="XP_013381053.1">
    <property type="nucleotide sequence ID" value="XM_013525599.2"/>
</dbReference>
<dbReference type="GO" id="GO:0036297">
    <property type="term" value="P:interstrand cross-link repair"/>
    <property type="evidence" value="ECO:0007669"/>
    <property type="project" value="TreeGrafter"/>
</dbReference>
<keyword evidence="3" id="KW-0269">Exonuclease</keyword>
<evidence type="ECO:0000256" key="1">
    <source>
        <dbReference type="ARBA" id="ARBA00009797"/>
    </source>
</evidence>
<keyword evidence="3" id="KW-0540">Nuclease</keyword>
<dbReference type="GeneID" id="106157174"/>
<dbReference type="InterPro" id="IPR019190">
    <property type="entry name" value="EXOV"/>
</dbReference>
<dbReference type="Pfam" id="PF09810">
    <property type="entry name" value="Exo5"/>
    <property type="match status" value="3"/>
</dbReference>
<organism evidence="2 4">
    <name type="scientific">Lingula anatina</name>
    <name type="common">Brachiopod</name>
    <name type="synonym">Lingula unguis</name>
    <dbReference type="NCBI Taxonomy" id="7574"/>
    <lineage>
        <taxon>Eukaryota</taxon>
        <taxon>Metazoa</taxon>
        <taxon>Spiralia</taxon>
        <taxon>Lophotrochozoa</taxon>
        <taxon>Brachiopoda</taxon>
        <taxon>Linguliformea</taxon>
        <taxon>Lingulata</taxon>
        <taxon>Lingulida</taxon>
        <taxon>Linguloidea</taxon>
        <taxon>Lingulidae</taxon>
        <taxon>Lingula</taxon>
    </lineage>
</organism>
<dbReference type="AlphaFoldDB" id="A0A1S3HQ42"/>
<gene>
    <name evidence="4" type="primary">LOC106157174</name>
    <name evidence="3" type="synonym">LOC106152105</name>
</gene>
<accession>A0A1S3HQ42</accession>
<dbReference type="PANTHER" id="PTHR14464">
    <property type="entry name" value="EXONUCLEASE V"/>
    <property type="match status" value="1"/>
</dbReference>
<dbReference type="RefSeq" id="XP_013388157.1">
    <property type="nucleotide sequence ID" value="XM_013532703.1"/>
</dbReference>
<dbReference type="PANTHER" id="PTHR14464:SF4">
    <property type="entry name" value="EXONUCLEASE V"/>
    <property type="match status" value="1"/>
</dbReference>
<protein>
    <submittedName>
        <fullName evidence="3 4">Exonuclease V</fullName>
    </submittedName>
</protein>